<sequence>MAPCCLAAFVVAVAHPCEPPPHRRARYCSLRRQRQGWWRVAAAGAEGRGGGHPGHKAMIGATAAALLLPLSTPSSSCTVSWMESNMS</sequence>
<evidence type="ECO:0000313" key="1">
    <source>
        <dbReference type="EMBL" id="KAG2658164.1"/>
    </source>
</evidence>
<keyword evidence="2" id="KW-1185">Reference proteome</keyword>
<name>A0A8T0XLN3_PANVG</name>
<comment type="caution">
    <text evidence="1">The sequence shown here is derived from an EMBL/GenBank/DDBJ whole genome shotgun (WGS) entry which is preliminary data.</text>
</comment>
<protein>
    <submittedName>
        <fullName evidence="1">Uncharacterized protein</fullName>
    </submittedName>
</protein>
<dbReference type="Proteomes" id="UP000823388">
    <property type="component" value="Chromosome 1K"/>
</dbReference>
<dbReference type="AlphaFoldDB" id="A0A8T0XLN3"/>
<dbReference type="EMBL" id="CM029037">
    <property type="protein sequence ID" value="KAG2658164.1"/>
    <property type="molecule type" value="Genomic_DNA"/>
</dbReference>
<reference evidence="1" key="1">
    <citation type="submission" date="2020-05" db="EMBL/GenBank/DDBJ databases">
        <title>WGS assembly of Panicum virgatum.</title>
        <authorList>
            <person name="Lovell J.T."/>
            <person name="Jenkins J."/>
            <person name="Shu S."/>
            <person name="Juenger T.E."/>
            <person name="Schmutz J."/>
        </authorList>
    </citation>
    <scope>NUCLEOTIDE SEQUENCE</scope>
    <source>
        <strain evidence="1">AP13</strain>
    </source>
</reference>
<evidence type="ECO:0000313" key="2">
    <source>
        <dbReference type="Proteomes" id="UP000823388"/>
    </source>
</evidence>
<accession>A0A8T0XLN3</accession>
<gene>
    <name evidence="1" type="ORF">PVAP13_1KG262200</name>
</gene>
<proteinExistence type="predicted"/>
<organism evidence="1 2">
    <name type="scientific">Panicum virgatum</name>
    <name type="common">Blackwell switchgrass</name>
    <dbReference type="NCBI Taxonomy" id="38727"/>
    <lineage>
        <taxon>Eukaryota</taxon>
        <taxon>Viridiplantae</taxon>
        <taxon>Streptophyta</taxon>
        <taxon>Embryophyta</taxon>
        <taxon>Tracheophyta</taxon>
        <taxon>Spermatophyta</taxon>
        <taxon>Magnoliopsida</taxon>
        <taxon>Liliopsida</taxon>
        <taxon>Poales</taxon>
        <taxon>Poaceae</taxon>
        <taxon>PACMAD clade</taxon>
        <taxon>Panicoideae</taxon>
        <taxon>Panicodae</taxon>
        <taxon>Paniceae</taxon>
        <taxon>Panicinae</taxon>
        <taxon>Panicum</taxon>
        <taxon>Panicum sect. Hiantes</taxon>
    </lineage>
</organism>